<protein>
    <submittedName>
        <fullName evidence="2">Uncharacterized protein</fullName>
    </submittedName>
</protein>
<comment type="caution">
    <text evidence="2">The sequence shown here is derived from an EMBL/GenBank/DDBJ whole genome shotgun (WGS) entry which is preliminary data.</text>
</comment>
<reference evidence="2" key="1">
    <citation type="submission" date="2019-04" db="EMBL/GenBank/DDBJ databases">
        <title>Sequencing of skin fungus with MAO and IRED activity.</title>
        <authorList>
            <person name="Marsaioli A.J."/>
            <person name="Bonatto J.M.C."/>
            <person name="Reis Junior O."/>
        </authorList>
    </citation>
    <scope>NUCLEOTIDE SEQUENCE</scope>
    <source>
        <strain evidence="2">30M1</strain>
    </source>
</reference>
<sequence length="721" mass="81232">MAHAAATGIANLRDMFRPPTDKVPTDLRRALSLLNLNSLDEFEERFLATTAFLDPWCVYRDCCLLVNIPKSDAGAIKRVDILWFYTQFDEGVRRHDPRDEKEGVSWEIDKTNWTASEHEKHLYAWLLQTFRVGKTHSPFGLRYLELKNVCTAWDEVFVPIVQAVRASYSAKGRRHYGRLAMFIEERCPSRLAFPEDNVKMPDDMMGSPTPFRVVSRSTHVRGTSQTLPTKKNYDDTEKELREVYPQYGGLVERPRFKQKMEDWLELQRVRAAERKRVAKQETVQYVPVRRPQIVEQTRRESREKSLTKLESEGKVNPSPIKRWSNSFRRSLTWSTAESQVGELDTQSPTSTVCSKSPTTPKRHKIPYDLSSYFPKLSKQEPKSPLHGVTRQLQIPDHEADFADEQSQKAKAALDKQTPTRKPSWPLDKKAPMRDPSWPLITALPRPQLPQQRSPERIVHSLIQNPFSAGDSIFDNGAEAPAWSPMGALSAIPPPLRNSVDKGKTPATQHPGYEGAGYSTEISPKALRNRTTSASGTSVFSTATPSKSRSRLPAPIRVPPPHTMDIDIDVPKPIPWPGFEDSAPPSPVAAPPSPAAAPPPVPAKSPLRKSRSAKGTVRDFHMPDFHMPSLHKPDLPKPNPPSQPLPQLALNPEPRKMSHIVSKENIRAALANLTPQSSVEDLRALAEKKETPSVRKTSHTRVVSPPRLEAYNRNLFPRKDGV</sequence>
<feature type="region of interest" description="Disordered" evidence="1">
    <location>
        <begin position="296"/>
        <end position="321"/>
    </location>
</feature>
<evidence type="ECO:0000313" key="2">
    <source>
        <dbReference type="EMBL" id="KAF3003519.1"/>
    </source>
</evidence>
<keyword evidence="3" id="KW-1185">Reference proteome</keyword>
<feature type="region of interest" description="Disordered" evidence="1">
    <location>
        <begin position="483"/>
        <end position="655"/>
    </location>
</feature>
<organism evidence="2 3">
    <name type="scientific">Curvularia kusanoi</name>
    <name type="common">Cochliobolus kusanoi</name>
    <dbReference type="NCBI Taxonomy" id="90978"/>
    <lineage>
        <taxon>Eukaryota</taxon>
        <taxon>Fungi</taxon>
        <taxon>Dikarya</taxon>
        <taxon>Ascomycota</taxon>
        <taxon>Pezizomycotina</taxon>
        <taxon>Dothideomycetes</taxon>
        <taxon>Pleosporomycetidae</taxon>
        <taxon>Pleosporales</taxon>
        <taxon>Pleosporineae</taxon>
        <taxon>Pleosporaceae</taxon>
        <taxon>Curvularia</taxon>
    </lineage>
</organism>
<feature type="compositionally biased region" description="Basic and acidic residues" evidence="1">
    <location>
        <begin position="402"/>
        <end position="413"/>
    </location>
</feature>
<feature type="compositionally biased region" description="Polar residues" evidence="1">
    <location>
        <begin position="528"/>
        <end position="546"/>
    </location>
</feature>
<feature type="region of interest" description="Disordered" evidence="1">
    <location>
        <begin position="402"/>
        <end position="433"/>
    </location>
</feature>
<evidence type="ECO:0000313" key="3">
    <source>
        <dbReference type="Proteomes" id="UP000801428"/>
    </source>
</evidence>
<proteinExistence type="predicted"/>
<feature type="compositionally biased region" description="Basic and acidic residues" evidence="1">
    <location>
        <begin position="296"/>
        <end position="313"/>
    </location>
</feature>
<dbReference type="EMBL" id="SWKU01000009">
    <property type="protein sequence ID" value="KAF3003519.1"/>
    <property type="molecule type" value="Genomic_DNA"/>
</dbReference>
<dbReference type="Proteomes" id="UP000801428">
    <property type="component" value="Unassembled WGS sequence"/>
</dbReference>
<feature type="compositionally biased region" description="Polar residues" evidence="1">
    <location>
        <begin position="337"/>
        <end position="359"/>
    </location>
</feature>
<evidence type="ECO:0000256" key="1">
    <source>
        <dbReference type="SAM" id="MobiDB-lite"/>
    </source>
</evidence>
<feature type="region of interest" description="Disordered" evidence="1">
    <location>
        <begin position="685"/>
        <end position="705"/>
    </location>
</feature>
<accession>A0A9P4TE46</accession>
<dbReference type="OrthoDB" id="3799259at2759"/>
<gene>
    <name evidence="2" type="ORF">E8E13_005292</name>
</gene>
<dbReference type="AlphaFoldDB" id="A0A9P4TE46"/>
<feature type="compositionally biased region" description="Pro residues" evidence="1">
    <location>
        <begin position="583"/>
        <end position="602"/>
    </location>
</feature>
<name>A0A9P4TE46_CURKU</name>
<feature type="region of interest" description="Disordered" evidence="1">
    <location>
        <begin position="337"/>
        <end position="366"/>
    </location>
</feature>